<keyword evidence="3" id="KW-1185">Reference proteome</keyword>
<dbReference type="RefSeq" id="WP_344651717.1">
    <property type="nucleotide sequence ID" value="NZ_BAAAGX010000020.1"/>
</dbReference>
<protein>
    <submittedName>
        <fullName evidence="2">Uncharacterized protein</fullName>
    </submittedName>
</protein>
<dbReference type="EMBL" id="BAAAGX010000020">
    <property type="protein sequence ID" value="GAA0261684.1"/>
    <property type="molecule type" value="Genomic_DNA"/>
</dbReference>
<evidence type="ECO:0000313" key="3">
    <source>
        <dbReference type="Proteomes" id="UP001500967"/>
    </source>
</evidence>
<gene>
    <name evidence="2" type="ORF">GCM10009539_54170</name>
</gene>
<reference evidence="2 3" key="1">
    <citation type="journal article" date="2019" name="Int. J. Syst. Evol. Microbiol.">
        <title>The Global Catalogue of Microorganisms (GCM) 10K type strain sequencing project: providing services to taxonomists for standard genome sequencing and annotation.</title>
        <authorList>
            <consortium name="The Broad Institute Genomics Platform"/>
            <consortium name="The Broad Institute Genome Sequencing Center for Infectious Disease"/>
            <person name="Wu L."/>
            <person name="Ma J."/>
        </authorList>
    </citation>
    <scope>NUCLEOTIDE SEQUENCE [LARGE SCALE GENOMIC DNA]</scope>
    <source>
        <strain evidence="2 3">JCM 10425</strain>
    </source>
</reference>
<sequence length="49" mass="5729">MASIMNRIRAFARTPKGQQLISQAQRELSKPSNQQKLRKLSSRLKGRRY</sequence>
<feature type="compositionally biased region" description="Polar residues" evidence="1">
    <location>
        <begin position="16"/>
        <end position="35"/>
    </location>
</feature>
<proteinExistence type="predicted"/>
<accession>A0ABN0UU66</accession>
<evidence type="ECO:0000256" key="1">
    <source>
        <dbReference type="SAM" id="MobiDB-lite"/>
    </source>
</evidence>
<evidence type="ECO:0000313" key="2">
    <source>
        <dbReference type="EMBL" id="GAA0261684.1"/>
    </source>
</evidence>
<name>A0ABN0UU66_9ACTN</name>
<organism evidence="2 3">
    <name type="scientific">Cryptosporangium japonicum</name>
    <dbReference type="NCBI Taxonomy" id="80872"/>
    <lineage>
        <taxon>Bacteria</taxon>
        <taxon>Bacillati</taxon>
        <taxon>Actinomycetota</taxon>
        <taxon>Actinomycetes</taxon>
        <taxon>Cryptosporangiales</taxon>
        <taxon>Cryptosporangiaceae</taxon>
        <taxon>Cryptosporangium</taxon>
    </lineage>
</organism>
<comment type="caution">
    <text evidence="2">The sequence shown here is derived from an EMBL/GenBank/DDBJ whole genome shotgun (WGS) entry which is preliminary data.</text>
</comment>
<feature type="compositionally biased region" description="Basic residues" evidence="1">
    <location>
        <begin position="36"/>
        <end position="49"/>
    </location>
</feature>
<feature type="region of interest" description="Disordered" evidence="1">
    <location>
        <begin position="15"/>
        <end position="49"/>
    </location>
</feature>
<dbReference type="Proteomes" id="UP001500967">
    <property type="component" value="Unassembled WGS sequence"/>
</dbReference>